<sequence>MSEQLTEFEQAISKMASRELAAVAGDFKRQAGVVLALARTLGDVVGACSAGNVTGVEVLLSDSYCHAHAAAVGMAGNVKRLLDRGVH</sequence>
<protein>
    <submittedName>
        <fullName evidence="1">Uncharacterized protein</fullName>
    </submittedName>
</protein>
<dbReference type="EMBL" id="JBHRYC010000026">
    <property type="protein sequence ID" value="MFC3637057.1"/>
    <property type="molecule type" value="Genomic_DNA"/>
</dbReference>
<gene>
    <name evidence="1" type="ORF">ACFONL_06620</name>
</gene>
<evidence type="ECO:0000313" key="2">
    <source>
        <dbReference type="Proteomes" id="UP001595704"/>
    </source>
</evidence>
<name>A0ABV7UEY3_9HYPH</name>
<comment type="caution">
    <text evidence="1">The sequence shown here is derived from an EMBL/GenBank/DDBJ whole genome shotgun (WGS) entry which is preliminary data.</text>
</comment>
<organism evidence="1 2">
    <name type="scientific">Camelimonas fluminis</name>
    <dbReference type="NCBI Taxonomy" id="1576911"/>
    <lineage>
        <taxon>Bacteria</taxon>
        <taxon>Pseudomonadati</taxon>
        <taxon>Pseudomonadota</taxon>
        <taxon>Alphaproteobacteria</taxon>
        <taxon>Hyphomicrobiales</taxon>
        <taxon>Chelatococcaceae</taxon>
        <taxon>Camelimonas</taxon>
    </lineage>
</organism>
<reference evidence="2" key="1">
    <citation type="journal article" date="2019" name="Int. J. Syst. Evol. Microbiol.">
        <title>The Global Catalogue of Microorganisms (GCM) 10K type strain sequencing project: providing services to taxonomists for standard genome sequencing and annotation.</title>
        <authorList>
            <consortium name="The Broad Institute Genomics Platform"/>
            <consortium name="The Broad Institute Genome Sequencing Center for Infectious Disease"/>
            <person name="Wu L."/>
            <person name="Ma J."/>
        </authorList>
    </citation>
    <scope>NUCLEOTIDE SEQUENCE [LARGE SCALE GENOMIC DNA]</scope>
    <source>
        <strain evidence="2">KCTC 42282</strain>
    </source>
</reference>
<accession>A0ABV7UEY3</accession>
<proteinExistence type="predicted"/>
<dbReference type="Proteomes" id="UP001595704">
    <property type="component" value="Unassembled WGS sequence"/>
</dbReference>
<dbReference type="RefSeq" id="WP_191318016.1">
    <property type="nucleotide sequence ID" value="NZ_BNCG01000002.1"/>
</dbReference>
<keyword evidence="2" id="KW-1185">Reference proteome</keyword>
<evidence type="ECO:0000313" key="1">
    <source>
        <dbReference type="EMBL" id="MFC3637057.1"/>
    </source>
</evidence>